<gene>
    <name evidence="3" type="primary">gumH</name>
    <name evidence="3" type="ORF">SDC9_68666</name>
</gene>
<feature type="domain" description="Glycosyltransferase subfamily 4-like N-terminal" evidence="2">
    <location>
        <begin position="52"/>
        <end position="160"/>
    </location>
</feature>
<comment type="caution">
    <text evidence="3">The sequence shown here is derived from an EMBL/GenBank/DDBJ whole genome shotgun (WGS) entry which is preliminary data.</text>
</comment>
<dbReference type="InterPro" id="IPR001296">
    <property type="entry name" value="Glyco_trans_1"/>
</dbReference>
<dbReference type="CDD" id="cd03801">
    <property type="entry name" value="GT4_PimA-like"/>
    <property type="match status" value="1"/>
</dbReference>
<dbReference type="EMBL" id="VSSQ01003760">
    <property type="protein sequence ID" value="MPM22215.1"/>
    <property type="molecule type" value="Genomic_DNA"/>
</dbReference>
<dbReference type="Gene3D" id="3.40.50.2000">
    <property type="entry name" value="Glycogen Phosphorylase B"/>
    <property type="match status" value="2"/>
</dbReference>
<proteinExistence type="predicted"/>
<dbReference type="PANTHER" id="PTHR45947:SF3">
    <property type="entry name" value="SULFOQUINOVOSYL TRANSFERASE SQD2"/>
    <property type="match status" value="1"/>
</dbReference>
<keyword evidence="3" id="KW-0328">Glycosyltransferase</keyword>
<dbReference type="SUPFAM" id="SSF53756">
    <property type="entry name" value="UDP-Glycosyltransferase/glycogen phosphorylase"/>
    <property type="match status" value="1"/>
</dbReference>
<evidence type="ECO:0000259" key="2">
    <source>
        <dbReference type="Pfam" id="PF13439"/>
    </source>
</evidence>
<dbReference type="Pfam" id="PF13439">
    <property type="entry name" value="Glyco_transf_4"/>
    <property type="match status" value="1"/>
</dbReference>
<protein>
    <submittedName>
        <fullName evidence="3">GDP-mannose:cellobiosyl-diphosphopolyprenol alpha-mannosyltransferase</fullName>
        <ecNumber evidence="3">2.4.1.252</ecNumber>
    </submittedName>
</protein>
<dbReference type="InterPro" id="IPR028098">
    <property type="entry name" value="Glyco_trans_4-like_N"/>
</dbReference>
<dbReference type="PANTHER" id="PTHR45947">
    <property type="entry name" value="SULFOQUINOVOSYL TRANSFERASE SQD2"/>
    <property type="match status" value="1"/>
</dbReference>
<feature type="domain" description="Glycosyl transferase family 1" evidence="1">
    <location>
        <begin position="167"/>
        <end position="280"/>
    </location>
</feature>
<evidence type="ECO:0000259" key="1">
    <source>
        <dbReference type="Pfam" id="PF00534"/>
    </source>
</evidence>
<accession>A0A644Y120</accession>
<dbReference type="Pfam" id="PF00534">
    <property type="entry name" value="Glycos_transf_1"/>
    <property type="match status" value="1"/>
</dbReference>
<organism evidence="3">
    <name type="scientific">bioreactor metagenome</name>
    <dbReference type="NCBI Taxonomy" id="1076179"/>
    <lineage>
        <taxon>unclassified sequences</taxon>
        <taxon>metagenomes</taxon>
        <taxon>ecological metagenomes</taxon>
    </lineage>
</organism>
<evidence type="ECO:0000313" key="3">
    <source>
        <dbReference type="EMBL" id="MPM22215.1"/>
    </source>
</evidence>
<keyword evidence="3" id="KW-0808">Transferase</keyword>
<sequence length="337" mass="38915">MKVLHVGPKNYPPSHGGTERVVYNIVSNSDDIESHIMVEFSQKVQNNISVLPKPYLKRLRFILDYVKEKEIDIVHFHNETYIPLALLYSFINKKNVVTIHGCHFTNPKYNFIQRFFILFFDIVGAMILPRLVFCSEVDKNKFRKLVPFRKLYYVPNGVKTPMLNITNNEDKINSIVYLGRISPEKNLLLLIDEADKAKVSLHIYGAFDDRRPIFNELVKKALKNSDYAVWKGSVDYSEVISTLNKYDTFIYPSVSEGLPMSVLEAASSGLKLILSDIPQHKVLNFPSVNYIKTNSFSLGELTNDIDGKENKKHVEVNYSIDRMVNEYKVIYKSLLYE</sequence>
<dbReference type="AlphaFoldDB" id="A0A644Y120"/>
<dbReference type="InterPro" id="IPR050194">
    <property type="entry name" value="Glycosyltransferase_grp1"/>
</dbReference>
<dbReference type="EC" id="2.4.1.252" evidence="3"/>
<dbReference type="GO" id="GO:0016757">
    <property type="term" value="F:glycosyltransferase activity"/>
    <property type="evidence" value="ECO:0007669"/>
    <property type="project" value="UniProtKB-KW"/>
</dbReference>
<name>A0A644Y120_9ZZZZ</name>
<reference evidence="3" key="1">
    <citation type="submission" date="2019-08" db="EMBL/GenBank/DDBJ databases">
        <authorList>
            <person name="Kucharzyk K."/>
            <person name="Murdoch R.W."/>
            <person name="Higgins S."/>
            <person name="Loffler F."/>
        </authorList>
    </citation>
    <scope>NUCLEOTIDE SEQUENCE</scope>
</reference>